<accession>A0A5E4Q9Y2</accession>
<dbReference type="Proteomes" id="UP000324832">
    <property type="component" value="Unassembled WGS sequence"/>
</dbReference>
<evidence type="ECO:0000313" key="2">
    <source>
        <dbReference type="EMBL" id="VVC95055.1"/>
    </source>
</evidence>
<proteinExistence type="predicted"/>
<gene>
    <name evidence="2" type="ORF">LSINAPIS_LOCUS6863</name>
</gene>
<evidence type="ECO:0000313" key="3">
    <source>
        <dbReference type="Proteomes" id="UP000324832"/>
    </source>
</evidence>
<reference evidence="2 3" key="1">
    <citation type="submission" date="2017-07" db="EMBL/GenBank/DDBJ databases">
        <authorList>
            <person name="Talla V."/>
            <person name="Backstrom N."/>
        </authorList>
    </citation>
    <scope>NUCLEOTIDE SEQUENCE [LARGE SCALE GENOMIC DNA]</scope>
</reference>
<organism evidence="2 3">
    <name type="scientific">Leptidea sinapis</name>
    <dbReference type="NCBI Taxonomy" id="189913"/>
    <lineage>
        <taxon>Eukaryota</taxon>
        <taxon>Metazoa</taxon>
        <taxon>Ecdysozoa</taxon>
        <taxon>Arthropoda</taxon>
        <taxon>Hexapoda</taxon>
        <taxon>Insecta</taxon>
        <taxon>Pterygota</taxon>
        <taxon>Neoptera</taxon>
        <taxon>Endopterygota</taxon>
        <taxon>Lepidoptera</taxon>
        <taxon>Glossata</taxon>
        <taxon>Ditrysia</taxon>
        <taxon>Papilionoidea</taxon>
        <taxon>Pieridae</taxon>
        <taxon>Dismorphiinae</taxon>
        <taxon>Leptidea</taxon>
    </lineage>
</organism>
<keyword evidence="3" id="KW-1185">Reference proteome</keyword>
<evidence type="ECO:0000256" key="1">
    <source>
        <dbReference type="SAM" id="MobiDB-lite"/>
    </source>
</evidence>
<sequence length="90" mass="10017">MLTNNLPSGRTAIINSKRSGTPDHYFPENREEEQAYRTRISVTSSNTQDQSWSAVYLCGPNFTAEGTVTRCLATGTLVKCACLRCRASRR</sequence>
<protein>
    <submittedName>
        <fullName evidence="2">Uncharacterized protein</fullName>
    </submittedName>
</protein>
<dbReference type="EMBL" id="FZQP02002225">
    <property type="protein sequence ID" value="VVC95055.1"/>
    <property type="molecule type" value="Genomic_DNA"/>
</dbReference>
<name>A0A5E4Q9Y2_9NEOP</name>
<feature type="region of interest" description="Disordered" evidence="1">
    <location>
        <begin position="1"/>
        <end position="26"/>
    </location>
</feature>
<dbReference type="AlphaFoldDB" id="A0A5E4Q9Y2"/>
<feature type="compositionally biased region" description="Polar residues" evidence="1">
    <location>
        <begin position="1"/>
        <end position="19"/>
    </location>
</feature>